<dbReference type="EMBL" id="JACAZI010000006">
    <property type="protein sequence ID" value="KAF7358345.1"/>
    <property type="molecule type" value="Genomic_DNA"/>
</dbReference>
<keyword evidence="3" id="KW-1185">Reference proteome</keyword>
<sequence length="115" mass="12444">MAPGMSVFNSNTGVTTVKPAPPPPPLRPEKAELNQSYLGIVPPAQFIMAKVVGLTAHVSGIAVMNQICVQDEAHEAITGFELTNDGFMTGLARSHKVDEFRTRFEVLSAQEVEQH</sequence>
<dbReference type="AlphaFoldDB" id="A0A8H7D1S4"/>
<protein>
    <submittedName>
        <fullName evidence="2">SWI/SNF chromatin remodeling complex</fullName>
    </submittedName>
</protein>
<proteinExistence type="predicted"/>
<dbReference type="Proteomes" id="UP000620124">
    <property type="component" value="Unassembled WGS sequence"/>
</dbReference>
<reference evidence="2" key="1">
    <citation type="submission" date="2020-05" db="EMBL/GenBank/DDBJ databases">
        <title>Mycena genomes resolve the evolution of fungal bioluminescence.</title>
        <authorList>
            <person name="Tsai I.J."/>
        </authorList>
    </citation>
    <scope>NUCLEOTIDE SEQUENCE</scope>
    <source>
        <strain evidence="2">CCC161011</strain>
    </source>
</reference>
<name>A0A8H7D1S4_9AGAR</name>
<evidence type="ECO:0000256" key="1">
    <source>
        <dbReference type="SAM" id="MobiDB-lite"/>
    </source>
</evidence>
<evidence type="ECO:0000313" key="2">
    <source>
        <dbReference type="EMBL" id="KAF7358345.1"/>
    </source>
</evidence>
<organism evidence="2 3">
    <name type="scientific">Mycena venus</name>
    <dbReference type="NCBI Taxonomy" id="2733690"/>
    <lineage>
        <taxon>Eukaryota</taxon>
        <taxon>Fungi</taxon>
        <taxon>Dikarya</taxon>
        <taxon>Basidiomycota</taxon>
        <taxon>Agaricomycotina</taxon>
        <taxon>Agaricomycetes</taxon>
        <taxon>Agaricomycetidae</taxon>
        <taxon>Agaricales</taxon>
        <taxon>Marasmiineae</taxon>
        <taxon>Mycenaceae</taxon>
        <taxon>Mycena</taxon>
    </lineage>
</organism>
<accession>A0A8H7D1S4</accession>
<evidence type="ECO:0000313" key="3">
    <source>
        <dbReference type="Proteomes" id="UP000620124"/>
    </source>
</evidence>
<comment type="caution">
    <text evidence="2">The sequence shown here is derived from an EMBL/GenBank/DDBJ whole genome shotgun (WGS) entry which is preliminary data.</text>
</comment>
<feature type="region of interest" description="Disordered" evidence="1">
    <location>
        <begin position="1"/>
        <end position="30"/>
    </location>
</feature>
<gene>
    <name evidence="2" type="ORF">MVEN_00884100</name>
</gene>
<dbReference type="OrthoDB" id="10258327at2759"/>